<dbReference type="GO" id="GO:0071555">
    <property type="term" value="P:cell wall organization"/>
    <property type="evidence" value="ECO:0007669"/>
    <property type="project" value="UniProtKB-KW"/>
</dbReference>
<keyword evidence="3 8" id="KW-0132">Cell division</keyword>
<keyword evidence="8" id="KW-0460">Magnesium</keyword>
<dbReference type="GO" id="GO:0000287">
    <property type="term" value="F:magnesium ion binding"/>
    <property type="evidence" value="ECO:0007669"/>
    <property type="project" value="UniProtKB-UniRule"/>
</dbReference>
<protein>
    <recommendedName>
        <fullName evidence="8">UDP-N-acetylmuramoyl-L-alanyl-D-glutamate--2,6-diaminopimelate ligase</fullName>
        <ecNumber evidence="8">6.3.2.13</ecNumber>
    </recommendedName>
    <alternativeName>
        <fullName evidence="8">Meso-A2pm-adding enzyme</fullName>
    </alternativeName>
    <alternativeName>
        <fullName evidence="8">Meso-diaminopimelate-adding enzyme</fullName>
    </alternativeName>
    <alternativeName>
        <fullName evidence="8">UDP-MurNAc-L-Ala-D-Glu:meso-diaminopimelate ligase</fullName>
    </alternativeName>
    <alternativeName>
        <fullName evidence="8">UDP-MurNAc-tripeptide synthetase</fullName>
    </alternativeName>
    <alternativeName>
        <fullName evidence="8">UDP-N-acetylmuramyl-tripeptide synthetase</fullName>
    </alternativeName>
</protein>
<evidence type="ECO:0000256" key="3">
    <source>
        <dbReference type="ARBA" id="ARBA00022618"/>
    </source>
</evidence>
<evidence type="ECO:0000256" key="1">
    <source>
        <dbReference type="ARBA" id="ARBA00004752"/>
    </source>
</evidence>
<dbReference type="HAMAP" id="MF_00208">
    <property type="entry name" value="MurE"/>
    <property type="match status" value="1"/>
</dbReference>
<accession>A0A1M4YJ04</accession>
<dbReference type="Proteomes" id="UP000184035">
    <property type="component" value="Unassembled WGS sequence"/>
</dbReference>
<dbReference type="GO" id="GO:0005524">
    <property type="term" value="F:ATP binding"/>
    <property type="evidence" value="ECO:0007669"/>
    <property type="project" value="UniProtKB-UniRule"/>
</dbReference>
<dbReference type="PANTHER" id="PTHR23135:SF4">
    <property type="entry name" value="UDP-N-ACETYLMURAMOYL-L-ALANYL-D-GLUTAMATE--2,6-DIAMINOPIMELATE LIGASE MURE HOMOLOG, CHLOROPLASTIC"/>
    <property type="match status" value="1"/>
</dbReference>
<comment type="function">
    <text evidence="8">Catalyzes the addition of meso-diaminopimelic acid to the nucleotide precursor UDP-N-acetylmuramoyl-L-alanyl-D-glutamate (UMAG) in the biosynthesis of bacterial cell-wall peptidoglycan.</text>
</comment>
<keyword evidence="14" id="KW-1185">Reference proteome</keyword>
<dbReference type="UniPathway" id="UPA00219"/>
<evidence type="ECO:0000256" key="6">
    <source>
        <dbReference type="ARBA" id="ARBA00023306"/>
    </source>
</evidence>
<evidence type="ECO:0000256" key="7">
    <source>
        <dbReference type="ARBA" id="ARBA00023316"/>
    </source>
</evidence>
<feature type="binding site" evidence="8">
    <location>
        <begin position="153"/>
        <end position="154"/>
    </location>
    <ligand>
        <name>UDP-N-acetyl-alpha-D-muramoyl-L-alanyl-D-glutamate</name>
        <dbReference type="ChEBI" id="CHEBI:83900"/>
    </ligand>
</feature>
<keyword evidence="8" id="KW-0963">Cytoplasm</keyword>
<feature type="binding site" evidence="8">
    <location>
        <position position="180"/>
    </location>
    <ligand>
        <name>UDP-N-acetyl-alpha-D-muramoyl-L-alanyl-D-glutamate</name>
        <dbReference type="ChEBI" id="CHEBI:83900"/>
    </ligand>
</feature>
<dbReference type="GO" id="GO:0009252">
    <property type="term" value="P:peptidoglycan biosynthetic process"/>
    <property type="evidence" value="ECO:0007669"/>
    <property type="project" value="UniProtKB-UniRule"/>
</dbReference>
<evidence type="ECO:0000259" key="11">
    <source>
        <dbReference type="Pfam" id="PF02875"/>
    </source>
</evidence>
<dbReference type="NCBIfam" id="NF001124">
    <property type="entry name" value="PRK00139.1-2"/>
    <property type="match status" value="1"/>
</dbReference>
<evidence type="ECO:0000256" key="2">
    <source>
        <dbReference type="ARBA" id="ARBA00005898"/>
    </source>
</evidence>
<dbReference type="Pfam" id="PF01225">
    <property type="entry name" value="Mur_ligase"/>
    <property type="match status" value="1"/>
</dbReference>
<evidence type="ECO:0000313" key="14">
    <source>
        <dbReference type="Proteomes" id="UP000184035"/>
    </source>
</evidence>
<evidence type="ECO:0000256" key="8">
    <source>
        <dbReference type="HAMAP-Rule" id="MF_00208"/>
    </source>
</evidence>
<comment type="cofactor">
    <cofactor evidence="8">
        <name>Mg(2+)</name>
        <dbReference type="ChEBI" id="CHEBI:18420"/>
    </cofactor>
</comment>
<dbReference type="InterPro" id="IPR035911">
    <property type="entry name" value="MurE/MurF_N"/>
</dbReference>
<evidence type="ECO:0000259" key="10">
    <source>
        <dbReference type="Pfam" id="PF01225"/>
    </source>
</evidence>
<evidence type="ECO:0000256" key="5">
    <source>
        <dbReference type="ARBA" id="ARBA00022984"/>
    </source>
</evidence>
<comment type="catalytic activity">
    <reaction evidence="8">
        <text>UDP-N-acetyl-alpha-D-muramoyl-L-alanyl-D-glutamate + meso-2,6-diaminopimelate + ATP = UDP-N-acetyl-alpha-D-muramoyl-L-alanyl-gamma-D-glutamyl-meso-2,6-diaminopimelate + ADP + phosphate + H(+)</text>
        <dbReference type="Rhea" id="RHEA:23676"/>
        <dbReference type="ChEBI" id="CHEBI:15378"/>
        <dbReference type="ChEBI" id="CHEBI:30616"/>
        <dbReference type="ChEBI" id="CHEBI:43474"/>
        <dbReference type="ChEBI" id="CHEBI:57791"/>
        <dbReference type="ChEBI" id="CHEBI:83900"/>
        <dbReference type="ChEBI" id="CHEBI:83905"/>
        <dbReference type="ChEBI" id="CHEBI:456216"/>
        <dbReference type="EC" id="6.3.2.13"/>
    </reaction>
</comment>
<feature type="binding site" evidence="8">
    <location>
        <begin position="407"/>
        <end position="410"/>
    </location>
    <ligand>
        <name>meso-2,6-diaminopimelate</name>
        <dbReference type="ChEBI" id="CHEBI:57791"/>
    </ligand>
</feature>
<dbReference type="Gene3D" id="3.40.1190.10">
    <property type="entry name" value="Mur-like, catalytic domain"/>
    <property type="match status" value="1"/>
</dbReference>
<dbReference type="InterPro" id="IPR005761">
    <property type="entry name" value="UDP-N-AcMur-Glu-dNH2Pim_ligase"/>
</dbReference>
<comment type="subcellular location">
    <subcellularLocation>
        <location evidence="8 9">Cytoplasm</location>
    </subcellularLocation>
</comment>
<dbReference type="GO" id="GO:0005737">
    <property type="term" value="C:cytoplasm"/>
    <property type="evidence" value="ECO:0007669"/>
    <property type="project" value="UniProtKB-SubCell"/>
</dbReference>
<gene>
    <name evidence="8" type="primary">murE</name>
    <name evidence="13" type="ORF">SAMN05443638_12829</name>
</gene>
<feature type="modified residue" description="N6-carboxylysine" evidence="8">
    <location>
        <position position="220"/>
    </location>
</feature>
<proteinExistence type="inferred from homology"/>
<keyword evidence="5 8" id="KW-0573">Peptidoglycan synthesis</keyword>
<comment type="similarity">
    <text evidence="2 8">Belongs to the MurCDEF family. MurE subfamily.</text>
</comment>
<dbReference type="AlphaFoldDB" id="A0A1M4YJ04"/>
<dbReference type="PANTHER" id="PTHR23135">
    <property type="entry name" value="MUR LIGASE FAMILY MEMBER"/>
    <property type="match status" value="1"/>
</dbReference>
<feature type="domain" description="Mur ligase N-terminal catalytic" evidence="10">
    <location>
        <begin position="31"/>
        <end position="96"/>
    </location>
</feature>
<dbReference type="GO" id="GO:0051301">
    <property type="term" value="P:cell division"/>
    <property type="evidence" value="ECO:0007669"/>
    <property type="project" value="UniProtKB-KW"/>
</dbReference>
<feature type="domain" description="Mur ligase C-terminal" evidence="11">
    <location>
        <begin position="332"/>
        <end position="459"/>
    </location>
</feature>
<keyword evidence="7 8" id="KW-0961">Cell wall biogenesis/degradation</keyword>
<keyword evidence="4 8" id="KW-0133">Cell shape</keyword>
<feature type="binding site" evidence="8">
    <location>
        <position position="457"/>
    </location>
    <ligand>
        <name>meso-2,6-diaminopimelate</name>
        <dbReference type="ChEBI" id="CHEBI:57791"/>
    </ligand>
</feature>
<keyword evidence="8" id="KW-0547">Nucleotide-binding</keyword>
<keyword evidence="6 8" id="KW-0131">Cell cycle</keyword>
<dbReference type="EMBL" id="FQVM01000028">
    <property type="protein sequence ID" value="SHF05844.1"/>
    <property type="molecule type" value="Genomic_DNA"/>
</dbReference>
<evidence type="ECO:0000256" key="9">
    <source>
        <dbReference type="RuleBase" id="RU004135"/>
    </source>
</evidence>
<dbReference type="RefSeq" id="WP_072897301.1">
    <property type="nucleotide sequence ID" value="NZ_FQVM01000028.1"/>
</dbReference>
<feature type="binding site" evidence="8">
    <location>
        <position position="188"/>
    </location>
    <ligand>
        <name>UDP-N-acetyl-alpha-D-muramoyl-L-alanyl-D-glutamate</name>
        <dbReference type="ChEBI" id="CHEBI:83900"/>
    </ligand>
</feature>
<comment type="caution">
    <text evidence="8">Lacks conserved residue(s) required for the propagation of feature annotation.</text>
</comment>
<feature type="binding site" evidence="8">
    <location>
        <begin position="111"/>
        <end position="117"/>
    </location>
    <ligand>
        <name>ATP</name>
        <dbReference type="ChEBI" id="CHEBI:30616"/>
    </ligand>
</feature>
<name>A0A1M4YJ04_9CLOT</name>
<dbReference type="InterPro" id="IPR036615">
    <property type="entry name" value="Mur_ligase_C_dom_sf"/>
</dbReference>
<comment type="pathway">
    <text evidence="1 8 9">Cell wall biogenesis; peptidoglycan biosynthesis.</text>
</comment>
<feature type="short sequence motif" description="Meso-diaminopimelate recognition motif" evidence="8">
    <location>
        <begin position="407"/>
        <end position="410"/>
    </location>
</feature>
<reference evidence="13 14" key="1">
    <citation type="submission" date="2016-11" db="EMBL/GenBank/DDBJ databases">
        <authorList>
            <person name="Jaros S."/>
            <person name="Januszkiewicz K."/>
            <person name="Wedrychowicz H."/>
        </authorList>
    </citation>
    <scope>NUCLEOTIDE SEQUENCE [LARGE SCALE GENOMIC DNA]</scope>
    <source>
        <strain evidence="13 14">DSM 2631</strain>
    </source>
</reference>
<dbReference type="Gene3D" id="3.40.1390.10">
    <property type="entry name" value="MurE/MurF, N-terminal domain"/>
    <property type="match status" value="1"/>
</dbReference>
<evidence type="ECO:0000259" key="12">
    <source>
        <dbReference type="Pfam" id="PF08245"/>
    </source>
</evidence>
<organism evidence="13 14">
    <name type="scientific">Clostridium fallax</name>
    <dbReference type="NCBI Taxonomy" id="1533"/>
    <lineage>
        <taxon>Bacteria</taxon>
        <taxon>Bacillati</taxon>
        <taxon>Bacillota</taxon>
        <taxon>Clostridia</taxon>
        <taxon>Eubacteriales</taxon>
        <taxon>Clostridiaceae</taxon>
        <taxon>Clostridium</taxon>
    </lineage>
</organism>
<dbReference type="InterPro" id="IPR004101">
    <property type="entry name" value="Mur_ligase_C"/>
</dbReference>
<dbReference type="SUPFAM" id="SSF53244">
    <property type="entry name" value="MurD-like peptide ligases, peptide-binding domain"/>
    <property type="match status" value="1"/>
</dbReference>
<dbReference type="InterPro" id="IPR013221">
    <property type="entry name" value="Mur_ligase_cen"/>
</dbReference>
<feature type="domain" description="Mur ligase central" evidence="12">
    <location>
        <begin position="109"/>
        <end position="310"/>
    </location>
</feature>
<dbReference type="STRING" id="1533.SAMN05443638_12829"/>
<feature type="binding site" evidence="8">
    <location>
        <position position="383"/>
    </location>
    <ligand>
        <name>meso-2,6-diaminopimelate</name>
        <dbReference type="ChEBI" id="CHEBI:57791"/>
    </ligand>
</feature>
<dbReference type="OrthoDB" id="9800958at2"/>
<dbReference type="InterPro" id="IPR036565">
    <property type="entry name" value="Mur-like_cat_sf"/>
</dbReference>
<dbReference type="Gene3D" id="3.90.190.20">
    <property type="entry name" value="Mur ligase, C-terminal domain"/>
    <property type="match status" value="1"/>
</dbReference>
<dbReference type="NCBIfam" id="NF001126">
    <property type="entry name" value="PRK00139.1-4"/>
    <property type="match status" value="1"/>
</dbReference>
<feature type="binding site" evidence="8">
    <location>
        <position position="461"/>
    </location>
    <ligand>
        <name>meso-2,6-diaminopimelate</name>
        <dbReference type="ChEBI" id="CHEBI:57791"/>
    </ligand>
</feature>
<sequence length="490" mass="54700">MNLKKILTGVDFKVIKGDISKEISNITQVDSEVHEGSLYICVKGSRFDGHKFAKEAVKRGAKAILCVDDVDVESDEVTIIKVLDIRKAMAIAASNFEENPSSKLKLIGITGTNGKTTSAFIIKDILEKAGYKVGLIGTIANYIGDKVITSQRTTPGPIELHKLFKKMVDEDVKYCVMEVSSHSLDQDRVYGLNFQCGIYTNLTRDHLDYHKTFEEYYKAKFKLFKMSKYAIVNIDDSYGERIVKDIKELNKNKKIITYGITNDCDIKACHIIGTEKGSSFNVKIKDKNYNTFIDIAGDYNVYNGLGAIGACLELGINSKYIFDGLKDVVVPGRCEAVGCEFNLPFEIIIDYAHTPDGLDKILKTARGFTKNKLISVFGCGGDRDKIKRPIMGQIGSSLSDIAIITSDNPRTEEPSQIIKEITEGIKSDNFIVIENRYEAIKKAIEIAKAGDVIVIAGKGHETYQVLRDKTIDFDERKVVKEILNNYEVRK</sequence>
<comment type="PTM">
    <text evidence="8">Carboxylation is probably crucial for Mg(2+) binding and, consequently, for the gamma-phosphate positioning of ATP.</text>
</comment>
<dbReference type="InterPro" id="IPR000713">
    <property type="entry name" value="Mur_ligase_N"/>
</dbReference>
<evidence type="ECO:0000256" key="4">
    <source>
        <dbReference type="ARBA" id="ARBA00022960"/>
    </source>
</evidence>
<dbReference type="Pfam" id="PF02875">
    <property type="entry name" value="Mur_ligase_C"/>
    <property type="match status" value="1"/>
</dbReference>
<dbReference type="GO" id="GO:0008765">
    <property type="term" value="F:UDP-N-acetylmuramoylalanyl-D-glutamate-2,6-diaminopimelate ligase activity"/>
    <property type="evidence" value="ECO:0007669"/>
    <property type="project" value="UniProtKB-UniRule"/>
</dbReference>
<dbReference type="NCBIfam" id="TIGR01085">
    <property type="entry name" value="murE"/>
    <property type="match status" value="1"/>
</dbReference>
<keyword evidence="8" id="KW-0067">ATP-binding</keyword>
<dbReference type="SUPFAM" id="SSF53623">
    <property type="entry name" value="MurD-like peptide ligases, catalytic domain"/>
    <property type="match status" value="1"/>
</dbReference>
<feature type="binding site" evidence="8">
    <location>
        <position position="186"/>
    </location>
    <ligand>
        <name>UDP-N-acetyl-alpha-D-muramoyl-L-alanyl-D-glutamate</name>
        <dbReference type="ChEBI" id="CHEBI:83900"/>
    </ligand>
</feature>
<keyword evidence="8 13" id="KW-0436">Ligase</keyword>
<dbReference type="EC" id="6.3.2.13" evidence="8"/>
<dbReference type="GO" id="GO:0008360">
    <property type="term" value="P:regulation of cell shape"/>
    <property type="evidence" value="ECO:0007669"/>
    <property type="project" value="UniProtKB-KW"/>
</dbReference>
<dbReference type="SUPFAM" id="SSF63418">
    <property type="entry name" value="MurE/MurF N-terminal domain"/>
    <property type="match status" value="1"/>
</dbReference>
<dbReference type="Pfam" id="PF08245">
    <property type="entry name" value="Mur_ligase_M"/>
    <property type="match status" value="1"/>
</dbReference>
<evidence type="ECO:0000313" key="13">
    <source>
        <dbReference type="EMBL" id="SHF05844.1"/>
    </source>
</evidence>